<accession>A0A1M2UXC2</accession>
<dbReference type="RefSeq" id="WP_072676963.1">
    <property type="nucleotide sequence ID" value="NZ_MPKY01000001.1"/>
</dbReference>
<dbReference type="Proteomes" id="UP000183986">
    <property type="component" value="Unassembled WGS sequence"/>
</dbReference>
<protein>
    <submittedName>
        <fullName evidence="1">Uncharacterized protein</fullName>
    </submittedName>
</protein>
<evidence type="ECO:0000313" key="2">
    <source>
        <dbReference type="Proteomes" id="UP000183986"/>
    </source>
</evidence>
<proteinExistence type="predicted"/>
<gene>
    <name evidence="1" type="ORF">BEE62_07820</name>
</gene>
<organism evidence="1 2">
    <name type="scientific">Marinobacter nauticus</name>
    <name type="common">Marinobacter hydrocarbonoclasticus</name>
    <name type="synonym">Marinobacter aquaeolei</name>
    <dbReference type="NCBI Taxonomy" id="2743"/>
    <lineage>
        <taxon>Bacteria</taxon>
        <taxon>Pseudomonadati</taxon>
        <taxon>Pseudomonadota</taxon>
        <taxon>Gammaproteobacteria</taxon>
        <taxon>Pseudomonadales</taxon>
        <taxon>Marinobacteraceae</taxon>
        <taxon>Marinobacter</taxon>
    </lineage>
</organism>
<comment type="caution">
    <text evidence="1">The sequence shown here is derived from an EMBL/GenBank/DDBJ whole genome shotgun (WGS) entry which is preliminary data.</text>
</comment>
<reference evidence="1" key="1">
    <citation type="submission" date="2016-11" db="EMBL/GenBank/DDBJ databases">
        <title>Draft Genome Sequence of Marinobacter hydrocarbonoclasticus strain STW2, a polyaromatic aromatic hydrocarbon degrading and denitrifying bacterium from rhizosphere of Seagrass Enhalus acodoides.</title>
        <authorList>
            <person name="Ling J."/>
            <person name="Dong J."/>
        </authorList>
    </citation>
    <scope>NUCLEOTIDE SEQUENCE [LARGE SCALE GENOMIC DNA]</scope>
    <source>
        <strain evidence="1">STW2</strain>
    </source>
</reference>
<dbReference type="AlphaFoldDB" id="A0A1M2UXC2"/>
<dbReference type="EMBL" id="MPKY01000001">
    <property type="protein sequence ID" value="OJT00010.1"/>
    <property type="molecule type" value="Genomic_DNA"/>
</dbReference>
<name>A0A1M2UXC2_MARNT</name>
<sequence length="286" mass="32104">MQELHSIKGVITSIRLKNSAFSPFLDHVYIINRKRTKNPALDNFLGGVLMLFEGYAETFMLESKLTFSSQEYISEAWDPADPLFIFILVMGASEHVDDATVEELRQVLLEFTSSILEFGEDIFSPAPTTLTAEQRKFVREAATQYRRQHKNQTINAPFECSFPYSGLQPLPVQGKIKPAPSAAVDSSEEVFLALSDGMRADDLSIFLRKLNDMGQPQTDRADTCTAEQENQLRIAAEAFLAPIKAVEVTVRKRQDPKGVVRRYVKDIRLVSAEEIQTKIAGGQLEL</sequence>
<keyword evidence="2" id="KW-1185">Reference proteome</keyword>
<evidence type="ECO:0000313" key="1">
    <source>
        <dbReference type="EMBL" id="OJT00010.1"/>
    </source>
</evidence>